<comment type="caution">
    <text evidence="1">The sequence shown here is derived from an EMBL/GenBank/DDBJ whole genome shotgun (WGS) entry which is preliminary data.</text>
</comment>
<dbReference type="Proteomes" id="UP000486903">
    <property type="component" value="Unassembled WGS sequence"/>
</dbReference>
<dbReference type="RefSeq" id="WP_003374075.1">
    <property type="nucleotide sequence ID" value="NZ_JACBBA010000001.1"/>
</dbReference>
<sequence>MNYEEIFIKAKKDMNNITNSNYFDDVRLDLTLPNTMNSYAIADYDVIYINTYSLNNARKDKVYNTMCHELVHIYLQNKFPNNNSLAGDHSPLFCMVAYWLNNNGFRVSQNYNTKSKFKNNIEFINIMKNKNWTTIDNFINEFNEFICIDKTLYIQIEENIRKSYRNKQFKFGSGIIHLSNSDFKLSNYKNFIEQFK</sequence>
<evidence type="ECO:0000313" key="2">
    <source>
        <dbReference type="Proteomes" id="UP000486903"/>
    </source>
</evidence>
<proteinExistence type="predicted"/>
<gene>
    <name evidence="1" type="ORF">FDG31_00665</name>
</gene>
<accession>A0A6B4JIX6</accession>
<dbReference type="EMBL" id="SXFB01000001">
    <property type="protein sequence ID" value="NFV24695.1"/>
    <property type="molecule type" value="Genomic_DNA"/>
</dbReference>
<organism evidence="1 2">
    <name type="scientific">Clostridium botulinum</name>
    <dbReference type="NCBI Taxonomy" id="1491"/>
    <lineage>
        <taxon>Bacteria</taxon>
        <taxon>Bacillati</taxon>
        <taxon>Bacillota</taxon>
        <taxon>Clostridia</taxon>
        <taxon>Eubacteriales</taxon>
        <taxon>Clostridiaceae</taxon>
        <taxon>Clostridium</taxon>
    </lineage>
</organism>
<name>A0A6B4JIX6_CLOBO</name>
<evidence type="ECO:0000313" key="1">
    <source>
        <dbReference type="EMBL" id="NFV24695.1"/>
    </source>
</evidence>
<protein>
    <submittedName>
        <fullName evidence="1">Uncharacterized protein</fullName>
    </submittedName>
</protein>
<dbReference type="AlphaFoldDB" id="A0A6B4JIX6"/>
<reference evidence="1 2" key="1">
    <citation type="submission" date="2019-04" db="EMBL/GenBank/DDBJ databases">
        <title>Genome sequencing of Clostridium botulinum Groups I-IV and Clostridium butyricum.</title>
        <authorList>
            <person name="Brunt J."/>
            <person name="Van Vliet A.H.M."/>
            <person name="Stringer S.C."/>
            <person name="Carter A.T."/>
            <person name="Peck M.W."/>
        </authorList>
    </citation>
    <scope>NUCLEOTIDE SEQUENCE [LARGE SCALE GENOMIC DNA]</scope>
    <source>
        <strain evidence="1 2">BL81</strain>
    </source>
</reference>